<dbReference type="OrthoDB" id="551907at2759"/>
<dbReference type="AlphaFoldDB" id="A0A6J1KEW5"/>
<dbReference type="PROSITE" id="PS51294">
    <property type="entry name" value="HTH_MYB"/>
    <property type="match status" value="1"/>
</dbReference>
<evidence type="ECO:0000256" key="6">
    <source>
        <dbReference type="ARBA" id="ARBA00023242"/>
    </source>
</evidence>
<evidence type="ECO:0000256" key="3">
    <source>
        <dbReference type="ARBA" id="ARBA00023015"/>
    </source>
</evidence>
<feature type="region of interest" description="Disordered" evidence="7">
    <location>
        <begin position="172"/>
        <end position="208"/>
    </location>
</feature>
<dbReference type="RefSeq" id="XP_022997778.1">
    <property type="nucleotide sequence ID" value="XM_023142010.1"/>
</dbReference>
<sequence>MDIQREKEPIIMQNYHHINLVLSTDPKPRLKWTPELHQRFVDAVVHLGGAHKATPKSLMRAMGITGLTLYHLKSHLQKYRLGKTQKPENHSMNENMKRLHEQIEVQRHLQLRIEAQGKYLQRVLRRAQEMIAGYGCCSEALEEAKAELSELASMVSYGYQSDEVRETRMGSIDSSLTSLEEAPTVKTKKKKRKGNRDEEEQSSSVSEGDYKRLIDLNVEYV</sequence>
<feature type="domain" description="HTH myb-type" evidence="8">
    <location>
        <begin position="24"/>
        <end position="84"/>
    </location>
</feature>
<evidence type="ECO:0000313" key="10">
    <source>
        <dbReference type="RefSeq" id="XP_022997778.1"/>
    </source>
</evidence>
<dbReference type="InterPro" id="IPR046955">
    <property type="entry name" value="PHR1-like"/>
</dbReference>
<dbReference type="NCBIfam" id="TIGR01557">
    <property type="entry name" value="myb_SHAQKYF"/>
    <property type="match status" value="1"/>
</dbReference>
<dbReference type="Proteomes" id="UP000504608">
    <property type="component" value="Unplaced"/>
</dbReference>
<accession>A0A6J1KEW5</accession>
<dbReference type="InterPro" id="IPR001005">
    <property type="entry name" value="SANT/Myb"/>
</dbReference>
<dbReference type="GO" id="GO:0003700">
    <property type="term" value="F:DNA-binding transcription factor activity"/>
    <property type="evidence" value="ECO:0007669"/>
    <property type="project" value="InterPro"/>
</dbReference>
<keyword evidence="3" id="KW-0805">Transcription regulation</keyword>
<dbReference type="Pfam" id="PF14379">
    <property type="entry name" value="Myb_CC_LHEQLE"/>
    <property type="match status" value="1"/>
</dbReference>
<evidence type="ECO:0000256" key="4">
    <source>
        <dbReference type="ARBA" id="ARBA00023054"/>
    </source>
</evidence>
<keyword evidence="6" id="KW-0539">Nucleus</keyword>
<dbReference type="SUPFAM" id="SSF46689">
    <property type="entry name" value="Homeodomain-like"/>
    <property type="match status" value="1"/>
</dbReference>
<dbReference type="GeneID" id="111492633"/>
<dbReference type="KEGG" id="cmax:111492633"/>
<dbReference type="InterPro" id="IPR006447">
    <property type="entry name" value="Myb_dom_plants"/>
</dbReference>
<evidence type="ECO:0000256" key="7">
    <source>
        <dbReference type="SAM" id="MobiDB-lite"/>
    </source>
</evidence>
<dbReference type="Gene3D" id="1.10.10.60">
    <property type="entry name" value="Homeodomain-like"/>
    <property type="match status" value="1"/>
</dbReference>
<comment type="subcellular location">
    <subcellularLocation>
        <location evidence="1">Nucleus</location>
    </subcellularLocation>
</comment>
<comment type="similarity">
    <text evidence="2">Belongs to the MYB-CC family.</text>
</comment>
<dbReference type="GO" id="GO:0003677">
    <property type="term" value="F:DNA binding"/>
    <property type="evidence" value="ECO:0007669"/>
    <property type="project" value="InterPro"/>
</dbReference>
<dbReference type="PANTHER" id="PTHR31499:SF11">
    <property type="entry name" value="MYB FAMILY TRANSCRIPTION FACTOR PHL8"/>
    <property type="match status" value="1"/>
</dbReference>
<dbReference type="GO" id="GO:0005634">
    <property type="term" value="C:nucleus"/>
    <property type="evidence" value="ECO:0007669"/>
    <property type="project" value="UniProtKB-SubCell"/>
</dbReference>
<evidence type="ECO:0000313" key="9">
    <source>
        <dbReference type="Proteomes" id="UP000504608"/>
    </source>
</evidence>
<dbReference type="InterPro" id="IPR025756">
    <property type="entry name" value="Myb_CC_LHEQLE"/>
</dbReference>
<dbReference type="InterPro" id="IPR009057">
    <property type="entry name" value="Homeodomain-like_sf"/>
</dbReference>
<protein>
    <submittedName>
        <fullName evidence="10">Myb-related protein 1-like</fullName>
    </submittedName>
</protein>
<gene>
    <name evidence="10" type="primary">LOC111492633</name>
</gene>
<keyword evidence="4" id="KW-0175">Coiled coil</keyword>
<reference evidence="10" key="1">
    <citation type="submission" date="2025-08" db="UniProtKB">
        <authorList>
            <consortium name="RefSeq"/>
        </authorList>
    </citation>
    <scope>IDENTIFICATION</scope>
    <source>
        <tissue evidence="10">Young leaves</tissue>
    </source>
</reference>
<dbReference type="PANTHER" id="PTHR31499">
    <property type="entry name" value="MYB FAMILY TRANSCRIPTION FACTOR PHL11"/>
    <property type="match status" value="1"/>
</dbReference>
<proteinExistence type="inferred from homology"/>
<dbReference type="Pfam" id="PF00249">
    <property type="entry name" value="Myb_DNA-binding"/>
    <property type="match status" value="1"/>
</dbReference>
<evidence type="ECO:0000259" key="8">
    <source>
        <dbReference type="PROSITE" id="PS51294"/>
    </source>
</evidence>
<keyword evidence="9" id="KW-1185">Reference proteome</keyword>
<organism evidence="9 10">
    <name type="scientific">Cucurbita maxima</name>
    <name type="common">Pumpkin</name>
    <name type="synonym">Winter squash</name>
    <dbReference type="NCBI Taxonomy" id="3661"/>
    <lineage>
        <taxon>Eukaryota</taxon>
        <taxon>Viridiplantae</taxon>
        <taxon>Streptophyta</taxon>
        <taxon>Embryophyta</taxon>
        <taxon>Tracheophyta</taxon>
        <taxon>Spermatophyta</taxon>
        <taxon>Magnoliopsida</taxon>
        <taxon>eudicotyledons</taxon>
        <taxon>Gunneridae</taxon>
        <taxon>Pentapetalae</taxon>
        <taxon>rosids</taxon>
        <taxon>fabids</taxon>
        <taxon>Cucurbitales</taxon>
        <taxon>Cucurbitaceae</taxon>
        <taxon>Cucurbiteae</taxon>
        <taxon>Cucurbita</taxon>
    </lineage>
</organism>
<evidence type="ECO:0000256" key="1">
    <source>
        <dbReference type="ARBA" id="ARBA00004123"/>
    </source>
</evidence>
<dbReference type="InterPro" id="IPR017930">
    <property type="entry name" value="Myb_dom"/>
</dbReference>
<evidence type="ECO:0000256" key="5">
    <source>
        <dbReference type="ARBA" id="ARBA00023163"/>
    </source>
</evidence>
<keyword evidence="5" id="KW-0804">Transcription</keyword>
<evidence type="ECO:0000256" key="2">
    <source>
        <dbReference type="ARBA" id="ARBA00006783"/>
    </source>
</evidence>
<name>A0A6J1KEW5_CUCMA</name>
<dbReference type="FunFam" id="1.10.10.60:FF:000002">
    <property type="entry name" value="Myb family transcription factor"/>
    <property type="match status" value="1"/>
</dbReference>